<dbReference type="EMBL" id="ML120431">
    <property type="protein sequence ID" value="RPA94963.1"/>
    <property type="molecule type" value="Genomic_DNA"/>
</dbReference>
<evidence type="ECO:0000313" key="2">
    <source>
        <dbReference type="Proteomes" id="UP000276215"/>
    </source>
</evidence>
<dbReference type="Proteomes" id="UP000276215">
    <property type="component" value="Unassembled WGS sequence"/>
</dbReference>
<accession>A0A3N4J9I9</accession>
<name>A0A3N4J9I9_9PEZI</name>
<sequence length="54" mass="6034">MRCHSGYHNNNPECRMGMLEMPIGQGVLFLISTHGTEMLCFTVANLFFLSPICA</sequence>
<keyword evidence="2" id="KW-1185">Reference proteome</keyword>
<evidence type="ECO:0000313" key="1">
    <source>
        <dbReference type="EMBL" id="RPA94963.1"/>
    </source>
</evidence>
<proteinExistence type="predicted"/>
<organism evidence="1 2">
    <name type="scientific">Choiromyces venosus 120613-1</name>
    <dbReference type="NCBI Taxonomy" id="1336337"/>
    <lineage>
        <taxon>Eukaryota</taxon>
        <taxon>Fungi</taxon>
        <taxon>Dikarya</taxon>
        <taxon>Ascomycota</taxon>
        <taxon>Pezizomycotina</taxon>
        <taxon>Pezizomycetes</taxon>
        <taxon>Pezizales</taxon>
        <taxon>Tuberaceae</taxon>
        <taxon>Choiromyces</taxon>
    </lineage>
</organism>
<gene>
    <name evidence="1" type="ORF">L873DRAFT_1382273</name>
</gene>
<reference evidence="1 2" key="1">
    <citation type="journal article" date="2018" name="Nat. Ecol. Evol.">
        <title>Pezizomycetes genomes reveal the molecular basis of ectomycorrhizal truffle lifestyle.</title>
        <authorList>
            <person name="Murat C."/>
            <person name="Payen T."/>
            <person name="Noel B."/>
            <person name="Kuo A."/>
            <person name="Morin E."/>
            <person name="Chen J."/>
            <person name="Kohler A."/>
            <person name="Krizsan K."/>
            <person name="Balestrini R."/>
            <person name="Da Silva C."/>
            <person name="Montanini B."/>
            <person name="Hainaut M."/>
            <person name="Levati E."/>
            <person name="Barry K.W."/>
            <person name="Belfiori B."/>
            <person name="Cichocki N."/>
            <person name="Clum A."/>
            <person name="Dockter R.B."/>
            <person name="Fauchery L."/>
            <person name="Guy J."/>
            <person name="Iotti M."/>
            <person name="Le Tacon F."/>
            <person name="Lindquist E.A."/>
            <person name="Lipzen A."/>
            <person name="Malagnac F."/>
            <person name="Mello A."/>
            <person name="Molinier V."/>
            <person name="Miyauchi S."/>
            <person name="Poulain J."/>
            <person name="Riccioni C."/>
            <person name="Rubini A."/>
            <person name="Sitrit Y."/>
            <person name="Splivallo R."/>
            <person name="Traeger S."/>
            <person name="Wang M."/>
            <person name="Zifcakova L."/>
            <person name="Wipf D."/>
            <person name="Zambonelli A."/>
            <person name="Paolocci F."/>
            <person name="Nowrousian M."/>
            <person name="Ottonello S."/>
            <person name="Baldrian P."/>
            <person name="Spatafora J.W."/>
            <person name="Henrissat B."/>
            <person name="Nagy L.G."/>
            <person name="Aury J.M."/>
            <person name="Wincker P."/>
            <person name="Grigoriev I.V."/>
            <person name="Bonfante P."/>
            <person name="Martin F.M."/>
        </authorList>
    </citation>
    <scope>NUCLEOTIDE SEQUENCE [LARGE SCALE GENOMIC DNA]</scope>
    <source>
        <strain evidence="1 2">120613-1</strain>
    </source>
</reference>
<protein>
    <submittedName>
        <fullName evidence="1">Uncharacterized protein</fullName>
    </submittedName>
</protein>
<dbReference type="AlphaFoldDB" id="A0A3N4J9I9"/>